<gene>
    <name evidence="2" type="ORF">F2Q69_00048054</name>
    <name evidence="1" type="ORF">F2Q70_00043460</name>
</gene>
<reference evidence="2" key="1">
    <citation type="submission" date="2019-12" db="EMBL/GenBank/DDBJ databases">
        <title>Genome sequencing and annotation of Brassica cretica.</title>
        <authorList>
            <person name="Studholme D.J."/>
            <person name="Sarris P."/>
        </authorList>
    </citation>
    <scope>NUCLEOTIDE SEQUENCE</scope>
    <source>
        <strain evidence="2">PFS-109/04</strain>
        <tissue evidence="2">Leaf</tissue>
    </source>
</reference>
<dbReference type="EMBL" id="QGKY02000164">
    <property type="protein sequence ID" value="KAF2595300.1"/>
    <property type="molecule type" value="Genomic_DNA"/>
</dbReference>
<evidence type="ECO:0000313" key="1">
    <source>
        <dbReference type="EMBL" id="KAF2595300.1"/>
    </source>
</evidence>
<sequence>MKIYKNREKECNRILIVTGASSLLAPVTTPSLEATDVCGLSGALAKRDWVGESKDGRALLSSSVSWLQLVPVRFCWLVARSVDVFLGGTFGSSHLCHLVGF</sequence>
<protein>
    <submittedName>
        <fullName evidence="1">Uncharacterized protein</fullName>
    </submittedName>
</protein>
<accession>A0A8S9KJ35</accession>
<dbReference type="EMBL" id="QGKX02001347">
    <property type="protein sequence ID" value="KAF3525326.1"/>
    <property type="molecule type" value="Genomic_DNA"/>
</dbReference>
<name>A0A8S9KJ35_BRACR</name>
<reference evidence="1" key="2">
    <citation type="submission" date="2019-12" db="EMBL/GenBank/DDBJ databases">
        <title>Genome sequencing and annotation of Brassica cretica.</title>
        <authorList>
            <person name="Studholme D.J."/>
            <person name="Sarris P.F."/>
        </authorList>
    </citation>
    <scope>NUCLEOTIDE SEQUENCE</scope>
    <source>
        <strain evidence="1">PFS-102/07</strain>
        <tissue evidence="1">Leaf</tissue>
    </source>
</reference>
<dbReference type="AlphaFoldDB" id="A0A8S9KJ35"/>
<comment type="caution">
    <text evidence="1">The sequence shown here is derived from an EMBL/GenBank/DDBJ whole genome shotgun (WGS) entry which is preliminary data.</text>
</comment>
<evidence type="ECO:0000313" key="2">
    <source>
        <dbReference type="EMBL" id="KAF3525326.1"/>
    </source>
</evidence>
<proteinExistence type="predicted"/>
<organism evidence="1">
    <name type="scientific">Brassica cretica</name>
    <name type="common">Mustard</name>
    <dbReference type="NCBI Taxonomy" id="69181"/>
    <lineage>
        <taxon>Eukaryota</taxon>
        <taxon>Viridiplantae</taxon>
        <taxon>Streptophyta</taxon>
        <taxon>Embryophyta</taxon>
        <taxon>Tracheophyta</taxon>
        <taxon>Spermatophyta</taxon>
        <taxon>Magnoliopsida</taxon>
        <taxon>eudicotyledons</taxon>
        <taxon>Gunneridae</taxon>
        <taxon>Pentapetalae</taxon>
        <taxon>rosids</taxon>
        <taxon>malvids</taxon>
        <taxon>Brassicales</taxon>
        <taxon>Brassicaceae</taxon>
        <taxon>Brassiceae</taxon>
        <taxon>Brassica</taxon>
    </lineage>
</organism>
<dbReference type="Proteomes" id="UP000712600">
    <property type="component" value="Unassembled WGS sequence"/>
</dbReference>